<comment type="caution">
    <text evidence="4">The sequence shown here is derived from an EMBL/GenBank/DDBJ whole genome shotgun (WGS) entry which is preliminary data.</text>
</comment>
<evidence type="ECO:0000256" key="2">
    <source>
        <dbReference type="ARBA" id="ARBA00022837"/>
    </source>
</evidence>
<accession>A0A9N9BKH7</accession>
<dbReference type="SMART" id="SM00054">
    <property type="entry name" value="EFh"/>
    <property type="match status" value="3"/>
</dbReference>
<proteinExistence type="predicted"/>
<dbReference type="Pfam" id="PF13499">
    <property type="entry name" value="EF-hand_7"/>
    <property type="match status" value="1"/>
</dbReference>
<feature type="domain" description="EF-hand" evidence="3">
    <location>
        <begin position="8"/>
        <end position="34"/>
    </location>
</feature>
<dbReference type="FunFam" id="1.10.238.10:FF:000001">
    <property type="entry name" value="Calmodulin 1"/>
    <property type="match status" value="1"/>
</dbReference>
<protein>
    <submittedName>
        <fullName evidence="4">9787_t:CDS:1</fullName>
    </submittedName>
</protein>
<dbReference type="PANTHER" id="PTHR23048:SF0">
    <property type="entry name" value="CALMODULIN LIKE 3"/>
    <property type="match status" value="1"/>
</dbReference>
<keyword evidence="5" id="KW-1185">Reference proteome</keyword>
<dbReference type="GO" id="GO:0005509">
    <property type="term" value="F:calcium ion binding"/>
    <property type="evidence" value="ECO:0007669"/>
    <property type="project" value="InterPro"/>
</dbReference>
<dbReference type="InterPro" id="IPR002048">
    <property type="entry name" value="EF_hand_dom"/>
</dbReference>
<dbReference type="InterPro" id="IPR050230">
    <property type="entry name" value="CALM/Myosin/TropC-like"/>
</dbReference>
<sequence>MVKYYRDFKLFDKEGNDTIPSEKLGDLLRALGQNPTNAEVEELAKGEGSKISFDNFLKILLRPDGFAAAGTYEEFVEGFQVFDKDRTGYITAGDLKYVLTSLGEKLSEDDVDELLKTYADKDGKIKYEDFIKGILST</sequence>
<dbReference type="CDD" id="cd00051">
    <property type="entry name" value="EFh"/>
    <property type="match status" value="1"/>
</dbReference>
<evidence type="ECO:0000313" key="5">
    <source>
        <dbReference type="Proteomes" id="UP000789375"/>
    </source>
</evidence>
<evidence type="ECO:0000259" key="3">
    <source>
        <dbReference type="PROSITE" id="PS50222"/>
    </source>
</evidence>
<reference evidence="4" key="1">
    <citation type="submission" date="2021-06" db="EMBL/GenBank/DDBJ databases">
        <authorList>
            <person name="Kallberg Y."/>
            <person name="Tangrot J."/>
            <person name="Rosling A."/>
        </authorList>
    </citation>
    <scope>NUCLEOTIDE SEQUENCE</scope>
    <source>
        <strain evidence="4">87-6 pot B 2015</strain>
    </source>
</reference>
<dbReference type="PROSITE" id="PS00018">
    <property type="entry name" value="EF_HAND_1"/>
    <property type="match status" value="1"/>
</dbReference>
<dbReference type="InterPro" id="IPR011992">
    <property type="entry name" value="EF-hand-dom_pair"/>
</dbReference>
<dbReference type="InterPro" id="IPR018247">
    <property type="entry name" value="EF_Hand_1_Ca_BS"/>
</dbReference>
<keyword evidence="1" id="KW-0677">Repeat</keyword>
<dbReference type="EMBL" id="CAJVPP010001701">
    <property type="protein sequence ID" value="CAG8569075.1"/>
    <property type="molecule type" value="Genomic_DNA"/>
</dbReference>
<feature type="domain" description="EF-hand" evidence="3">
    <location>
        <begin position="70"/>
        <end position="105"/>
    </location>
</feature>
<dbReference type="GO" id="GO:0016460">
    <property type="term" value="C:myosin II complex"/>
    <property type="evidence" value="ECO:0007669"/>
    <property type="project" value="TreeGrafter"/>
</dbReference>
<dbReference type="PROSITE" id="PS50222">
    <property type="entry name" value="EF_HAND_2"/>
    <property type="match status" value="2"/>
</dbReference>
<dbReference type="Gene3D" id="1.10.238.10">
    <property type="entry name" value="EF-hand"/>
    <property type="match status" value="2"/>
</dbReference>
<evidence type="ECO:0000256" key="1">
    <source>
        <dbReference type="ARBA" id="ARBA00022737"/>
    </source>
</evidence>
<keyword evidence="2" id="KW-0106">Calcium</keyword>
<dbReference type="GO" id="GO:1903475">
    <property type="term" value="P:mitotic actomyosin contractile ring assembly"/>
    <property type="evidence" value="ECO:0007669"/>
    <property type="project" value="TreeGrafter"/>
</dbReference>
<gene>
    <name evidence="4" type="ORF">FMOSSE_LOCUS7358</name>
</gene>
<evidence type="ECO:0000313" key="4">
    <source>
        <dbReference type="EMBL" id="CAG8569075.1"/>
    </source>
</evidence>
<dbReference type="SUPFAM" id="SSF47473">
    <property type="entry name" value="EF-hand"/>
    <property type="match status" value="1"/>
</dbReference>
<dbReference type="Proteomes" id="UP000789375">
    <property type="component" value="Unassembled WGS sequence"/>
</dbReference>
<organism evidence="4 5">
    <name type="scientific">Funneliformis mosseae</name>
    <name type="common">Endomycorrhizal fungus</name>
    <name type="synonym">Glomus mosseae</name>
    <dbReference type="NCBI Taxonomy" id="27381"/>
    <lineage>
        <taxon>Eukaryota</taxon>
        <taxon>Fungi</taxon>
        <taxon>Fungi incertae sedis</taxon>
        <taxon>Mucoromycota</taxon>
        <taxon>Glomeromycotina</taxon>
        <taxon>Glomeromycetes</taxon>
        <taxon>Glomerales</taxon>
        <taxon>Glomeraceae</taxon>
        <taxon>Funneliformis</taxon>
    </lineage>
</organism>
<dbReference type="PANTHER" id="PTHR23048">
    <property type="entry name" value="MYOSIN LIGHT CHAIN 1, 3"/>
    <property type="match status" value="1"/>
</dbReference>
<dbReference type="AlphaFoldDB" id="A0A9N9BKH7"/>
<name>A0A9N9BKH7_FUNMO</name>